<dbReference type="Gene3D" id="1.50.40.10">
    <property type="entry name" value="Mitochondrial carrier domain"/>
    <property type="match status" value="1"/>
</dbReference>
<accession>A0A392NZM9</accession>
<dbReference type="Proteomes" id="UP000265520">
    <property type="component" value="Unassembled WGS sequence"/>
</dbReference>
<comment type="similarity">
    <text evidence="5">Belongs to the mitochondrial carrier (TC 2.A.29) family.</text>
</comment>
<evidence type="ECO:0000313" key="6">
    <source>
        <dbReference type="EMBL" id="MCI04720.1"/>
    </source>
</evidence>
<evidence type="ECO:0000256" key="5">
    <source>
        <dbReference type="RuleBase" id="RU000488"/>
    </source>
</evidence>
<dbReference type="PANTHER" id="PTHR46080:SF18">
    <property type="entry name" value="MITOCHONDRIAL SUBSTRATE CARRIER FAMILY PROTEIN J"/>
    <property type="match status" value="1"/>
</dbReference>
<dbReference type="Pfam" id="PF00153">
    <property type="entry name" value="Mito_carr"/>
    <property type="match status" value="2"/>
</dbReference>
<organism evidence="6 7">
    <name type="scientific">Trifolium medium</name>
    <dbReference type="NCBI Taxonomy" id="97028"/>
    <lineage>
        <taxon>Eukaryota</taxon>
        <taxon>Viridiplantae</taxon>
        <taxon>Streptophyta</taxon>
        <taxon>Embryophyta</taxon>
        <taxon>Tracheophyta</taxon>
        <taxon>Spermatophyta</taxon>
        <taxon>Magnoliopsida</taxon>
        <taxon>eudicotyledons</taxon>
        <taxon>Gunneridae</taxon>
        <taxon>Pentapetalae</taxon>
        <taxon>rosids</taxon>
        <taxon>fabids</taxon>
        <taxon>Fabales</taxon>
        <taxon>Fabaceae</taxon>
        <taxon>Papilionoideae</taxon>
        <taxon>50 kb inversion clade</taxon>
        <taxon>NPAAA clade</taxon>
        <taxon>Hologalegina</taxon>
        <taxon>IRL clade</taxon>
        <taxon>Trifolieae</taxon>
        <taxon>Trifolium</taxon>
    </lineage>
</organism>
<dbReference type="EMBL" id="LXQA010056277">
    <property type="protein sequence ID" value="MCI04720.1"/>
    <property type="molecule type" value="Genomic_DNA"/>
</dbReference>
<name>A0A392NZM9_9FABA</name>
<feature type="repeat" description="Solcar" evidence="4">
    <location>
        <begin position="79"/>
        <end position="160"/>
    </location>
</feature>
<dbReference type="PROSITE" id="PS50920">
    <property type="entry name" value="SOLCAR"/>
    <property type="match status" value="2"/>
</dbReference>
<dbReference type="SUPFAM" id="SSF103506">
    <property type="entry name" value="Mitochondrial carrier"/>
    <property type="match status" value="1"/>
</dbReference>
<keyword evidence="5" id="KW-0813">Transport</keyword>
<sequence length="160" mass="17657">MHPLNIVKSRQQVSFTNESATKAFTELLTGRNLQSLYKGFGWTVSTTIPSKLLYLATIDSNQEALYHIFNGFPLEEKNKKFLSSETASVISTILAQSISVPGDIIKKTIMAQGYDKRKAYSGGLDIISQILKTDGVNGLYKGGLTTCFSHPFDTITTRVQ</sequence>
<dbReference type="PANTHER" id="PTHR46080">
    <property type="entry name" value="MITOCHONDRIAL SUBSTRATE CARRIER FAMILY PROTEIN J"/>
    <property type="match status" value="1"/>
</dbReference>
<proteinExistence type="inferred from homology"/>
<evidence type="ECO:0000313" key="7">
    <source>
        <dbReference type="Proteomes" id="UP000265520"/>
    </source>
</evidence>
<evidence type="ECO:0000256" key="3">
    <source>
        <dbReference type="ARBA" id="ARBA00023136"/>
    </source>
</evidence>
<feature type="repeat" description="Solcar" evidence="4">
    <location>
        <begin position="1"/>
        <end position="64"/>
    </location>
</feature>
<feature type="non-terminal residue" evidence="6">
    <location>
        <position position="160"/>
    </location>
</feature>
<protein>
    <submittedName>
        <fullName evidence="6">Solute carrier family 25 member 44-like</fullName>
    </submittedName>
</protein>
<keyword evidence="7" id="KW-1185">Reference proteome</keyword>
<dbReference type="InterPro" id="IPR018108">
    <property type="entry name" value="MCP_transmembrane"/>
</dbReference>
<dbReference type="InterPro" id="IPR023395">
    <property type="entry name" value="MCP_dom_sf"/>
</dbReference>
<comment type="subcellular location">
    <subcellularLocation>
        <location evidence="1">Membrane</location>
        <topology evidence="1">Multi-pass membrane protein</topology>
    </subcellularLocation>
</comment>
<evidence type="ECO:0000256" key="4">
    <source>
        <dbReference type="PROSITE-ProRule" id="PRU00282"/>
    </source>
</evidence>
<reference evidence="6 7" key="1">
    <citation type="journal article" date="2018" name="Front. Plant Sci.">
        <title>Red Clover (Trifolium pratense) and Zigzag Clover (T. medium) - A Picture of Genomic Similarities and Differences.</title>
        <authorList>
            <person name="Dluhosova J."/>
            <person name="Istvanek J."/>
            <person name="Nedelnik J."/>
            <person name="Repkova J."/>
        </authorList>
    </citation>
    <scope>NUCLEOTIDE SEQUENCE [LARGE SCALE GENOMIC DNA]</scope>
    <source>
        <strain evidence="7">cv. 10/8</strain>
        <tissue evidence="6">Leaf</tissue>
    </source>
</reference>
<evidence type="ECO:0000256" key="2">
    <source>
        <dbReference type="ARBA" id="ARBA00022692"/>
    </source>
</evidence>
<comment type="caution">
    <text evidence="6">The sequence shown here is derived from an EMBL/GenBank/DDBJ whole genome shotgun (WGS) entry which is preliminary data.</text>
</comment>
<evidence type="ECO:0000256" key="1">
    <source>
        <dbReference type="ARBA" id="ARBA00004141"/>
    </source>
</evidence>
<dbReference type="GO" id="GO:0016020">
    <property type="term" value="C:membrane"/>
    <property type="evidence" value="ECO:0007669"/>
    <property type="project" value="UniProtKB-SubCell"/>
</dbReference>
<keyword evidence="3 4" id="KW-0472">Membrane</keyword>
<dbReference type="AlphaFoldDB" id="A0A392NZM9"/>
<keyword evidence="2 4" id="KW-0812">Transmembrane</keyword>